<dbReference type="SUPFAM" id="SSF81653">
    <property type="entry name" value="Calcium ATPase, transduction domain A"/>
    <property type="match status" value="1"/>
</dbReference>
<comment type="caution">
    <text evidence="12">The sequence shown here is derived from an EMBL/GenBank/DDBJ whole genome shotgun (WGS) entry which is preliminary data.</text>
</comment>
<dbReference type="SUPFAM" id="SSF81660">
    <property type="entry name" value="Metal cation-transporting ATPase, ATP-binding domain N"/>
    <property type="match status" value="1"/>
</dbReference>
<dbReference type="Pfam" id="PF00122">
    <property type="entry name" value="E1-E2_ATPase"/>
    <property type="match status" value="1"/>
</dbReference>
<keyword evidence="6" id="KW-1278">Translocase</keyword>
<dbReference type="Gene3D" id="3.40.1110.10">
    <property type="entry name" value="Calcium-transporting ATPase, cytoplasmic domain N"/>
    <property type="match status" value="1"/>
</dbReference>
<dbReference type="Gene3D" id="2.70.150.10">
    <property type="entry name" value="Calcium-transporting ATPase, cytoplasmic transduction domain A"/>
    <property type="match status" value="1"/>
</dbReference>
<dbReference type="PRINTS" id="PR00119">
    <property type="entry name" value="CATATPASE"/>
</dbReference>
<dbReference type="SUPFAM" id="SSF56784">
    <property type="entry name" value="HAD-like"/>
    <property type="match status" value="1"/>
</dbReference>
<evidence type="ECO:0000256" key="6">
    <source>
        <dbReference type="ARBA" id="ARBA00022967"/>
    </source>
</evidence>
<dbReference type="SUPFAM" id="SSF81665">
    <property type="entry name" value="Calcium ATPase, transmembrane domain M"/>
    <property type="match status" value="1"/>
</dbReference>
<feature type="transmembrane region" description="Helical" evidence="10">
    <location>
        <begin position="181"/>
        <end position="203"/>
    </location>
</feature>
<dbReference type="InterPro" id="IPR023214">
    <property type="entry name" value="HAD_sf"/>
</dbReference>
<evidence type="ECO:0000256" key="4">
    <source>
        <dbReference type="ARBA" id="ARBA00022741"/>
    </source>
</evidence>
<dbReference type="PANTHER" id="PTHR43294:SF21">
    <property type="entry name" value="CATION TRANSPORTING ATPASE"/>
    <property type="match status" value="1"/>
</dbReference>
<evidence type="ECO:0000256" key="10">
    <source>
        <dbReference type="SAM" id="Phobius"/>
    </source>
</evidence>
<dbReference type="FunFam" id="1.20.1110.10:FF:000095">
    <property type="entry name" value="Sodium/potassium-transporting ATPase subunit alpha-1"/>
    <property type="match status" value="1"/>
</dbReference>
<organism evidence="12 13">
    <name type="scientific">Planoprotostelium fungivorum</name>
    <dbReference type="NCBI Taxonomy" id="1890364"/>
    <lineage>
        <taxon>Eukaryota</taxon>
        <taxon>Amoebozoa</taxon>
        <taxon>Evosea</taxon>
        <taxon>Variosea</taxon>
        <taxon>Cavosteliida</taxon>
        <taxon>Cavosteliaceae</taxon>
        <taxon>Planoprotostelium</taxon>
    </lineage>
</organism>
<dbReference type="GO" id="GO:0005524">
    <property type="term" value="F:ATP binding"/>
    <property type="evidence" value="ECO:0007669"/>
    <property type="project" value="UniProtKB-KW"/>
</dbReference>
<dbReference type="InterPro" id="IPR018303">
    <property type="entry name" value="ATPase_P-typ_P_site"/>
</dbReference>
<dbReference type="InterPro" id="IPR004014">
    <property type="entry name" value="ATPase_P-typ_cation-transptr_N"/>
</dbReference>
<keyword evidence="13" id="KW-1185">Reference proteome</keyword>
<evidence type="ECO:0000256" key="3">
    <source>
        <dbReference type="ARBA" id="ARBA00022692"/>
    </source>
</evidence>
<evidence type="ECO:0000313" key="13">
    <source>
        <dbReference type="Proteomes" id="UP000241769"/>
    </source>
</evidence>
<dbReference type="Proteomes" id="UP000241769">
    <property type="component" value="Unassembled WGS sequence"/>
</dbReference>
<comment type="subcellular location">
    <subcellularLocation>
        <location evidence="1">Cell membrane</location>
        <topology evidence="1">Multi-pass membrane protein</topology>
    </subcellularLocation>
</comment>
<dbReference type="STRING" id="1890364.A0A2P6NLK0"/>
<evidence type="ECO:0000313" key="12">
    <source>
        <dbReference type="EMBL" id="PRP84834.1"/>
    </source>
</evidence>
<protein>
    <recommendedName>
        <fullName evidence="11">Cation-transporting P-type ATPase N-terminal domain-containing protein</fullName>
    </recommendedName>
</protein>
<gene>
    <name evidence="12" type="ORF">PROFUN_07488</name>
</gene>
<dbReference type="OrthoDB" id="158672at2759"/>
<keyword evidence="2" id="KW-1003">Cell membrane</keyword>
<dbReference type="InterPro" id="IPR008250">
    <property type="entry name" value="ATPase_P-typ_transduc_dom_A_sf"/>
</dbReference>
<dbReference type="EMBL" id="MDYQ01000055">
    <property type="protein sequence ID" value="PRP84834.1"/>
    <property type="molecule type" value="Genomic_DNA"/>
</dbReference>
<evidence type="ECO:0000256" key="5">
    <source>
        <dbReference type="ARBA" id="ARBA00022840"/>
    </source>
</evidence>
<keyword evidence="7 10" id="KW-1133">Transmembrane helix</keyword>
<evidence type="ECO:0000256" key="1">
    <source>
        <dbReference type="ARBA" id="ARBA00004651"/>
    </source>
</evidence>
<dbReference type="GO" id="GO:0006883">
    <property type="term" value="P:intracellular sodium ion homeostasis"/>
    <property type="evidence" value="ECO:0007669"/>
    <property type="project" value="TreeGrafter"/>
</dbReference>
<name>A0A2P6NLK0_9EUKA</name>
<evidence type="ECO:0000259" key="11">
    <source>
        <dbReference type="SMART" id="SM00831"/>
    </source>
</evidence>
<dbReference type="AlphaFoldDB" id="A0A2P6NLK0"/>
<dbReference type="GO" id="GO:1990573">
    <property type="term" value="P:potassium ion import across plasma membrane"/>
    <property type="evidence" value="ECO:0007669"/>
    <property type="project" value="TreeGrafter"/>
</dbReference>
<accession>A0A2P6NLK0</accession>
<dbReference type="GO" id="GO:0036376">
    <property type="term" value="P:sodium ion export across plasma membrane"/>
    <property type="evidence" value="ECO:0007669"/>
    <property type="project" value="TreeGrafter"/>
</dbReference>
<feature type="transmembrane region" description="Helical" evidence="10">
    <location>
        <begin position="929"/>
        <end position="957"/>
    </location>
</feature>
<feature type="transmembrane region" description="Helical" evidence="10">
    <location>
        <begin position="1034"/>
        <end position="1053"/>
    </location>
</feature>
<dbReference type="GO" id="GO:1902600">
    <property type="term" value="P:proton transmembrane transport"/>
    <property type="evidence" value="ECO:0007669"/>
    <property type="project" value="TreeGrafter"/>
</dbReference>
<dbReference type="InterPro" id="IPR044492">
    <property type="entry name" value="P_typ_ATPase_HD_dom"/>
</dbReference>
<feature type="domain" description="Cation-transporting P-type ATPase N-terminal" evidence="11">
    <location>
        <begin position="99"/>
        <end position="172"/>
    </location>
</feature>
<dbReference type="PANTHER" id="PTHR43294">
    <property type="entry name" value="SODIUM/POTASSIUM-TRANSPORTING ATPASE SUBUNIT ALPHA"/>
    <property type="match status" value="1"/>
</dbReference>
<evidence type="ECO:0000256" key="8">
    <source>
        <dbReference type="ARBA" id="ARBA00023136"/>
    </source>
</evidence>
<dbReference type="Gene3D" id="1.20.1110.10">
    <property type="entry name" value="Calcium-transporting ATPase, transmembrane domain"/>
    <property type="match status" value="1"/>
</dbReference>
<dbReference type="SFLD" id="SFLDF00027">
    <property type="entry name" value="p-type_atpase"/>
    <property type="match status" value="1"/>
</dbReference>
<dbReference type="NCBIfam" id="TIGR01494">
    <property type="entry name" value="ATPase_P-type"/>
    <property type="match status" value="2"/>
</dbReference>
<evidence type="ECO:0000256" key="7">
    <source>
        <dbReference type="ARBA" id="ARBA00022989"/>
    </source>
</evidence>
<feature type="transmembrane region" description="Helical" evidence="10">
    <location>
        <begin position="148"/>
        <end position="169"/>
    </location>
</feature>
<dbReference type="Pfam" id="PF13246">
    <property type="entry name" value="Cation_ATPase"/>
    <property type="match status" value="1"/>
</dbReference>
<keyword evidence="8 10" id="KW-0472">Membrane</keyword>
<dbReference type="Gene3D" id="3.40.50.1000">
    <property type="entry name" value="HAD superfamily/HAD-like"/>
    <property type="match status" value="1"/>
</dbReference>
<dbReference type="InterPro" id="IPR050510">
    <property type="entry name" value="Cation_transp_ATPase_P-type"/>
</dbReference>
<feature type="transmembrane region" description="Helical" evidence="10">
    <location>
        <begin position="1065"/>
        <end position="1083"/>
    </location>
</feature>
<evidence type="ECO:0000256" key="9">
    <source>
        <dbReference type="SAM" id="MobiDB-lite"/>
    </source>
</evidence>
<dbReference type="Pfam" id="PF00690">
    <property type="entry name" value="Cation_ATPase_N"/>
    <property type="match status" value="1"/>
</dbReference>
<dbReference type="Pfam" id="PF08282">
    <property type="entry name" value="Hydrolase_3"/>
    <property type="match status" value="1"/>
</dbReference>
<dbReference type="InterPro" id="IPR023299">
    <property type="entry name" value="ATPase_P-typ_cyto_dom_N"/>
</dbReference>
<dbReference type="InterPro" id="IPR023298">
    <property type="entry name" value="ATPase_P-typ_TM_dom_sf"/>
</dbReference>
<dbReference type="InterPro" id="IPR006068">
    <property type="entry name" value="ATPase_P-typ_cation-transptr_C"/>
</dbReference>
<proteinExistence type="predicted"/>
<dbReference type="InterPro" id="IPR036412">
    <property type="entry name" value="HAD-like_sf"/>
</dbReference>
<keyword evidence="3 10" id="KW-0812">Transmembrane</keyword>
<feature type="transmembrane region" description="Helical" evidence="10">
    <location>
        <begin position="887"/>
        <end position="908"/>
    </location>
</feature>
<keyword evidence="4" id="KW-0547">Nucleotide-binding</keyword>
<evidence type="ECO:0000256" key="2">
    <source>
        <dbReference type="ARBA" id="ARBA00022475"/>
    </source>
</evidence>
<dbReference type="SFLD" id="SFLDS00003">
    <property type="entry name" value="Haloacid_Dehalogenase"/>
    <property type="match status" value="1"/>
</dbReference>
<feature type="compositionally biased region" description="Polar residues" evidence="9">
    <location>
        <begin position="25"/>
        <end position="39"/>
    </location>
</feature>
<dbReference type="InParanoid" id="A0A2P6NLK0"/>
<dbReference type="GO" id="GO:0016887">
    <property type="term" value="F:ATP hydrolysis activity"/>
    <property type="evidence" value="ECO:0007669"/>
    <property type="project" value="InterPro"/>
</dbReference>
<dbReference type="SMART" id="SM00831">
    <property type="entry name" value="Cation_ATPase_N"/>
    <property type="match status" value="1"/>
</dbReference>
<dbReference type="GO" id="GO:0030007">
    <property type="term" value="P:intracellular potassium ion homeostasis"/>
    <property type="evidence" value="ECO:0007669"/>
    <property type="project" value="TreeGrafter"/>
</dbReference>
<dbReference type="GO" id="GO:0005886">
    <property type="term" value="C:plasma membrane"/>
    <property type="evidence" value="ECO:0007669"/>
    <property type="project" value="UniProtKB-SubCell"/>
</dbReference>
<feature type="transmembrane region" description="Helical" evidence="10">
    <location>
        <begin position="345"/>
        <end position="367"/>
    </location>
</feature>
<sequence>MTSEQPAGATLHEQEASIKMKKQNLDSSPQVVRASTDQGRISVDFRRRQQEINENNARKAIGRTSLDIQRNSIEGRKSLQKTSSAPPAQPQPHLEQEVTFHLTPLDQLAEQLETNLEKGLSESQVASKRARHGPNTIVPHKPSRALRIFLYFFGGFGAVLWPASILLVICYQPLGGDAPQAINLGVAIVLWIVILLQGIFNAYQDWSSSSVMKSIGRMLPSAAVVLRDGQTKELPASELVPGDVVLLTLGAKVPADLRLLSVDGLKTDQSALTGESEPIQGTIKETNENFMESHNVAFMGTSVVEGGAKGLIINTGNHSVMGQITSMASADSGEAATLKKEINRFVTIIASLALATGLTLFIIWLAWLRTSHAGFLNWAAIISNVISCIVAYIPEGLPISVTLTLTVVAKRMSKAQVLVKSLPTVETLGSVDVIASDKTGTLTQNKMQVVRLLLGLELIESVEEMQRLRVANTPLFTQITRGLSLCNRAVFTDSTERKSLSVRERSVMGDASDTAMLYFAAEYGDADGNRAAYPKLCEVPFNSKNKWMLSIHKQPGSDKPLLIMKGAAEMMLDRCKRYVNAEGEDELLTPEICSKIVATQEKLGGGGERVLALCRKELNTAKYTYDYAYKADELNFPTSKLVFVGLISLMDPPKPEVLGSVQTCHEAGVKVMMVTGDHPTTAVAIARQVGIITYDRVMYYSEQEATKEILAAKKQAEERRRAKGKKPEEEDSFHLDLHDFSVSSAEYGIAIKGTDLVHFEEETWDWVLSHREIVFARTLPEHKLRIVKECQRLGSVVAVTGDGVNDAPALKQANVGVAMGSGSEVAREAADIILLDSNFSSVVTGIKYGRLVFENLKKVILYLLPAGSFSELTPVLGNVLLGLPLPLSSFLMIWICVGTDIAPSLSLIQEKAEADLMKRKPRGTGGDRLVNWRLLTMAYLFIGIIETLSAYFMYFYYYYKYAGLAPRDLFLTYELYTDGYKGYTGDQLTEFNNVAQSVFFITLVICQWGNLLSIRTRQLSIIQHPPWKKESRNITLIGAILIALVLAILAIYLPFLNNVFGSRPIPVDCWFIPLGFATFILVMDELRKWAARTWPNTIYSKSTMKIKWRRIPLFIPPVIILYGLWQTEVATPSGKKRIFPKDQFERGDDKKE</sequence>
<dbReference type="InterPro" id="IPR001757">
    <property type="entry name" value="P_typ_ATPase"/>
</dbReference>
<feature type="transmembrane region" description="Helical" evidence="10">
    <location>
        <begin position="1108"/>
        <end position="1125"/>
    </location>
</feature>
<dbReference type="PROSITE" id="PS00154">
    <property type="entry name" value="ATPASE_E1_E2"/>
    <property type="match status" value="1"/>
</dbReference>
<feature type="region of interest" description="Disordered" evidence="9">
    <location>
        <begin position="1"/>
        <end position="39"/>
    </location>
</feature>
<dbReference type="InterPro" id="IPR059000">
    <property type="entry name" value="ATPase_P-type_domA"/>
</dbReference>
<dbReference type="SFLD" id="SFLDG00002">
    <property type="entry name" value="C1.7:_P-type_atpase_like"/>
    <property type="match status" value="1"/>
</dbReference>
<dbReference type="GO" id="GO:0005391">
    <property type="term" value="F:P-type sodium:potassium-exchanging transporter activity"/>
    <property type="evidence" value="ECO:0007669"/>
    <property type="project" value="TreeGrafter"/>
</dbReference>
<reference evidence="12 13" key="1">
    <citation type="journal article" date="2018" name="Genome Biol. Evol.">
        <title>Multiple Roots of Fruiting Body Formation in Amoebozoa.</title>
        <authorList>
            <person name="Hillmann F."/>
            <person name="Forbes G."/>
            <person name="Novohradska S."/>
            <person name="Ferling I."/>
            <person name="Riege K."/>
            <person name="Groth M."/>
            <person name="Westermann M."/>
            <person name="Marz M."/>
            <person name="Spaller T."/>
            <person name="Winckler T."/>
            <person name="Schaap P."/>
            <person name="Glockner G."/>
        </authorList>
    </citation>
    <scope>NUCLEOTIDE SEQUENCE [LARGE SCALE GENOMIC DNA]</scope>
    <source>
        <strain evidence="12 13">Jena</strain>
    </source>
</reference>
<feature type="transmembrane region" description="Helical" evidence="10">
    <location>
        <begin position="994"/>
        <end position="1013"/>
    </location>
</feature>
<dbReference type="Pfam" id="PF00689">
    <property type="entry name" value="Cation_ATPase_C"/>
    <property type="match status" value="1"/>
</dbReference>
<keyword evidence="5" id="KW-0067">ATP-binding</keyword>
<dbReference type="PRINTS" id="PR00121">
    <property type="entry name" value="NAKATPASE"/>
</dbReference>